<dbReference type="GO" id="GO:0015031">
    <property type="term" value="P:protein transport"/>
    <property type="evidence" value="ECO:0007669"/>
    <property type="project" value="UniProtKB-KW"/>
</dbReference>
<dbReference type="GO" id="GO:0005886">
    <property type="term" value="C:plasma membrane"/>
    <property type="evidence" value="ECO:0007669"/>
    <property type="project" value="UniProtKB-SubCell"/>
</dbReference>
<keyword evidence="14" id="KW-1185">Reference proteome</keyword>
<evidence type="ECO:0000256" key="1">
    <source>
        <dbReference type="ARBA" id="ARBA00004383"/>
    </source>
</evidence>
<evidence type="ECO:0000256" key="9">
    <source>
        <dbReference type="ARBA" id="ARBA00023136"/>
    </source>
</evidence>
<evidence type="ECO:0000256" key="2">
    <source>
        <dbReference type="ARBA" id="ARBA00006555"/>
    </source>
</evidence>
<feature type="compositionally biased region" description="Polar residues" evidence="10">
    <location>
        <begin position="189"/>
        <end position="200"/>
    </location>
</feature>
<keyword evidence="4" id="KW-1003">Cell membrane</keyword>
<dbReference type="InterPro" id="IPR051045">
    <property type="entry name" value="TonB-dependent_transducer"/>
</dbReference>
<reference evidence="13 14" key="1">
    <citation type="submission" date="2019-09" db="EMBL/GenBank/DDBJ databases">
        <title>In-depth cultivation of the pig gut microbiome towards novel bacterial diversity and tailored functional studies.</title>
        <authorList>
            <person name="Wylensek D."/>
            <person name="Hitch T.C.A."/>
            <person name="Clavel T."/>
        </authorList>
    </citation>
    <scope>NUCLEOTIDE SEQUENCE [LARGE SCALE GENOMIC DNA]</scope>
    <source>
        <strain evidence="13 14">PG-178-WT-4</strain>
    </source>
</reference>
<evidence type="ECO:0000256" key="3">
    <source>
        <dbReference type="ARBA" id="ARBA00022448"/>
    </source>
</evidence>
<dbReference type="GO" id="GO:0055085">
    <property type="term" value="P:transmembrane transport"/>
    <property type="evidence" value="ECO:0007669"/>
    <property type="project" value="InterPro"/>
</dbReference>
<feature type="transmembrane region" description="Helical" evidence="11">
    <location>
        <begin position="41"/>
        <end position="63"/>
    </location>
</feature>
<dbReference type="AlphaFoldDB" id="A0A6L5XLG5"/>
<sequence>MPKPCITSICICFRATAREALLLPLDPLPPAKRREFSASRAVGLSFLLHGALAAVLLAAALVLPGYLPVQSGGILTVSWAPAGTGPAANTDMADAPGRAGPPLPEPPAEATPADEKSSAVAAQEPEQAVPVRRTVQRREQIKKNEVAVTPRHKKSEKEAVAPPVKTSGQRPAKSVAKQQAAEEQGGLGTSTPGAAQAEGTPQPQVMAWNADGGPRFLRQAPLRYPRAAQRRNQEGKAVVEASLDGEGRLLRARVIRADHTDFGAAALACIQASTFAPARIDGKPVPCVVLIPMLFVLKE</sequence>
<comment type="subcellular location">
    <subcellularLocation>
        <location evidence="1">Cell inner membrane</location>
        <topology evidence="1">Single-pass membrane protein</topology>
        <orientation evidence="1">Periplasmic side</orientation>
    </subcellularLocation>
</comment>
<comment type="similarity">
    <text evidence="2">Belongs to the TonB family.</text>
</comment>
<dbReference type="PROSITE" id="PS52015">
    <property type="entry name" value="TONB_CTD"/>
    <property type="match status" value="1"/>
</dbReference>
<keyword evidence="5" id="KW-0997">Cell inner membrane</keyword>
<proteinExistence type="inferred from homology"/>
<evidence type="ECO:0000256" key="11">
    <source>
        <dbReference type="SAM" id="Phobius"/>
    </source>
</evidence>
<evidence type="ECO:0000313" key="14">
    <source>
        <dbReference type="Proteomes" id="UP000477488"/>
    </source>
</evidence>
<dbReference type="EMBL" id="VUMH01000007">
    <property type="protein sequence ID" value="MSS28064.1"/>
    <property type="molecule type" value="Genomic_DNA"/>
</dbReference>
<accession>A0A6L5XLG5</accession>
<evidence type="ECO:0000256" key="7">
    <source>
        <dbReference type="ARBA" id="ARBA00022927"/>
    </source>
</evidence>
<evidence type="ECO:0000256" key="8">
    <source>
        <dbReference type="ARBA" id="ARBA00022989"/>
    </source>
</evidence>
<feature type="domain" description="TonB C-terminal" evidence="12">
    <location>
        <begin position="209"/>
        <end position="299"/>
    </location>
</feature>
<dbReference type="SUPFAM" id="SSF74653">
    <property type="entry name" value="TolA/TonB C-terminal domain"/>
    <property type="match status" value="1"/>
</dbReference>
<keyword evidence="3" id="KW-0813">Transport</keyword>
<gene>
    <name evidence="13" type="ORF">FYJ44_08430</name>
</gene>
<evidence type="ECO:0000259" key="12">
    <source>
        <dbReference type="PROSITE" id="PS52015"/>
    </source>
</evidence>
<protein>
    <submittedName>
        <fullName evidence="13">Energy transducer TonB</fullName>
    </submittedName>
</protein>
<keyword evidence="7" id="KW-0653">Protein transport</keyword>
<keyword evidence="8 11" id="KW-1133">Transmembrane helix</keyword>
<feature type="compositionally biased region" description="Pro residues" evidence="10">
    <location>
        <begin position="99"/>
        <end position="109"/>
    </location>
</feature>
<dbReference type="InterPro" id="IPR006260">
    <property type="entry name" value="TonB/TolA_C"/>
</dbReference>
<comment type="caution">
    <text evidence="13">The sequence shown here is derived from an EMBL/GenBank/DDBJ whole genome shotgun (WGS) entry which is preliminary data.</text>
</comment>
<feature type="compositionally biased region" description="Basic and acidic residues" evidence="10">
    <location>
        <begin position="136"/>
        <end position="145"/>
    </location>
</feature>
<dbReference type="NCBIfam" id="TIGR01352">
    <property type="entry name" value="tonB_Cterm"/>
    <property type="match status" value="1"/>
</dbReference>
<evidence type="ECO:0000256" key="5">
    <source>
        <dbReference type="ARBA" id="ARBA00022519"/>
    </source>
</evidence>
<evidence type="ECO:0000256" key="6">
    <source>
        <dbReference type="ARBA" id="ARBA00022692"/>
    </source>
</evidence>
<dbReference type="Proteomes" id="UP000477488">
    <property type="component" value="Unassembled WGS sequence"/>
</dbReference>
<organism evidence="13 14">
    <name type="scientific">Desulfovibrio porci</name>
    <dbReference type="NCBI Taxonomy" id="2605782"/>
    <lineage>
        <taxon>Bacteria</taxon>
        <taxon>Pseudomonadati</taxon>
        <taxon>Thermodesulfobacteriota</taxon>
        <taxon>Desulfovibrionia</taxon>
        <taxon>Desulfovibrionales</taxon>
        <taxon>Desulfovibrionaceae</taxon>
        <taxon>Desulfovibrio</taxon>
    </lineage>
</organism>
<name>A0A6L5XLG5_9BACT</name>
<evidence type="ECO:0000256" key="4">
    <source>
        <dbReference type="ARBA" id="ARBA00022475"/>
    </source>
</evidence>
<dbReference type="InterPro" id="IPR037682">
    <property type="entry name" value="TonB_C"/>
</dbReference>
<evidence type="ECO:0000256" key="10">
    <source>
        <dbReference type="SAM" id="MobiDB-lite"/>
    </source>
</evidence>
<dbReference type="PANTHER" id="PTHR33446">
    <property type="entry name" value="PROTEIN TONB-RELATED"/>
    <property type="match status" value="1"/>
</dbReference>
<keyword evidence="6 11" id="KW-0812">Transmembrane</keyword>
<dbReference type="Gene3D" id="3.30.1150.10">
    <property type="match status" value="1"/>
</dbReference>
<dbReference type="Pfam" id="PF03544">
    <property type="entry name" value="TonB_C"/>
    <property type="match status" value="1"/>
</dbReference>
<keyword evidence="9 11" id="KW-0472">Membrane</keyword>
<evidence type="ECO:0000313" key="13">
    <source>
        <dbReference type="EMBL" id="MSS28064.1"/>
    </source>
</evidence>
<feature type="region of interest" description="Disordered" evidence="10">
    <location>
        <begin position="86"/>
        <end position="200"/>
    </location>
</feature>